<keyword evidence="3" id="KW-0804">Transcription</keyword>
<evidence type="ECO:0000259" key="4">
    <source>
        <dbReference type="PROSITE" id="PS50949"/>
    </source>
</evidence>
<evidence type="ECO:0000256" key="1">
    <source>
        <dbReference type="ARBA" id="ARBA00023015"/>
    </source>
</evidence>
<dbReference type="Gene3D" id="1.10.10.10">
    <property type="entry name" value="Winged helix-like DNA-binding domain superfamily/Winged helix DNA-binding domain"/>
    <property type="match status" value="1"/>
</dbReference>
<dbReference type="AlphaFoldDB" id="A0A4R5LB91"/>
<dbReference type="InterPro" id="IPR011711">
    <property type="entry name" value="GntR_C"/>
</dbReference>
<gene>
    <name evidence="5" type="ORF">E1N52_21055</name>
</gene>
<evidence type="ECO:0000256" key="3">
    <source>
        <dbReference type="ARBA" id="ARBA00023163"/>
    </source>
</evidence>
<dbReference type="PANTHER" id="PTHR43537">
    <property type="entry name" value="TRANSCRIPTIONAL REGULATOR, GNTR FAMILY"/>
    <property type="match status" value="1"/>
</dbReference>
<dbReference type="InterPro" id="IPR000524">
    <property type="entry name" value="Tscrpt_reg_HTH_GntR"/>
</dbReference>
<dbReference type="InterPro" id="IPR008920">
    <property type="entry name" value="TF_FadR/GntR_C"/>
</dbReference>
<dbReference type="Gene3D" id="1.20.120.530">
    <property type="entry name" value="GntR ligand-binding domain-like"/>
    <property type="match status" value="1"/>
</dbReference>
<dbReference type="InterPro" id="IPR036390">
    <property type="entry name" value="WH_DNA-bd_sf"/>
</dbReference>
<dbReference type="Proteomes" id="UP000295606">
    <property type="component" value="Unassembled WGS sequence"/>
</dbReference>
<evidence type="ECO:0000256" key="2">
    <source>
        <dbReference type="ARBA" id="ARBA00023125"/>
    </source>
</evidence>
<dbReference type="GO" id="GO:0003677">
    <property type="term" value="F:DNA binding"/>
    <property type="evidence" value="ECO:0007669"/>
    <property type="project" value="UniProtKB-KW"/>
</dbReference>
<organism evidence="5 6">
    <name type="scientific">Paraburkholderia guartelaensis</name>
    <dbReference type="NCBI Taxonomy" id="2546446"/>
    <lineage>
        <taxon>Bacteria</taxon>
        <taxon>Pseudomonadati</taxon>
        <taxon>Pseudomonadota</taxon>
        <taxon>Betaproteobacteria</taxon>
        <taxon>Burkholderiales</taxon>
        <taxon>Burkholderiaceae</taxon>
        <taxon>Paraburkholderia</taxon>
    </lineage>
</organism>
<reference evidence="5 6" key="1">
    <citation type="submission" date="2019-03" db="EMBL/GenBank/DDBJ databases">
        <title>Paraburkholderia sp. isolated from native Mimosa gymnas in Guartela State Park, Brazil.</title>
        <authorList>
            <person name="Paulitsch F."/>
            <person name="Hungria M."/>
            <person name="Delamuta J.R.M."/>
            <person name="Ribeiro R.A."/>
            <person name="Dall'Agnol R."/>
            <person name="Silva J.S.B."/>
        </authorList>
    </citation>
    <scope>NUCLEOTIDE SEQUENCE [LARGE SCALE GENOMIC DNA]</scope>
    <source>
        <strain evidence="5 6">CNPSo 3008</strain>
    </source>
</reference>
<dbReference type="SMART" id="SM00345">
    <property type="entry name" value="HTH_GNTR"/>
    <property type="match status" value="1"/>
</dbReference>
<accession>A0A4R5LB91</accession>
<dbReference type="RefSeq" id="WP_133184659.1">
    <property type="nucleotide sequence ID" value="NZ_SMOD01000015.1"/>
</dbReference>
<sequence>MSDALPSLRVERPTATLRELALEKMRTAILEAHFHPGERLVERSLCEILGVSRTVVREVLRHLETEGLVDSIPNQGPIVAVLDFETAAEIYEIRALLEGEAAMACAQHADERTVADLAGFIDRIQAAFEAQDHQAVRALTTAFYERMFIAGQKRVAWEIVQSLTARINRLRALTIASDDRGRQAVDEMHRILDAIQAGNAASAREAAIAHVDRVAEIARKLLAEGHEHASWRQAG</sequence>
<dbReference type="Pfam" id="PF07729">
    <property type="entry name" value="FCD"/>
    <property type="match status" value="1"/>
</dbReference>
<dbReference type="SUPFAM" id="SSF46785">
    <property type="entry name" value="Winged helix' DNA-binding domain"/>
    <property type="match status" value="1"/>
</dbReference>
<name>A0A4R5LB91_9BURK</name>
<dbReference type="SUPFAM" id="SSF48008">
    <property type="entry name" value="GntR ligand-binding domain-like"/>
    <property type="match status" value="1"/>
</dbReference>
<dbReference type="PROSITE" id="PS50949">
    <property type="entry name" value="HTH_GNTR"/>
    <property type="match status" value="1"/>
</dbReference>
<comment type="caution">
    <text evidence="5">The sequence shown here is derived from an EMBL/GenBank/DDBJ whole genome shotgun (WGS) entry which is preliminary data.</text>
</comment>
<dbReference type="OrthoDB" id="8680857at2"/>
<dbReference type="SMART" id="SM00895">
    <property type="entry name" value="FCD"/>
    <property type="match status" value="1"/>
</dbReference>
<dbReference type="Pfam" id="PF00392">
    <property type="entry name" value="GntR"/>
    <property type="match status" value="1"/>
</dbReference>
<dbReference type="EMBL" id="SMOD01000015">
    <property type="protein sequence ID" value="TDG06404.1"/>
    <property type="molecule type" value="Genomic_DNA"/>
</dbReference>
<dbReference type="PRINTS" id="PR00035">
    <property type="entry name" value="HTHGNTR"/>
</dbReference>
<keyword evidence="1" id="KW-0805">Transcription regulation</keyword>
<keyword evidence="2" id="KW-0238">DNA-binding</keyword>
<feature type="domain" description="HTH gntR-type" evidence="4">
    <location>
        <begin position="15"/>
        <end position="82"/>
    </location>
</feature>
<proteinExistence type="predicted"/>
<evidence type="ECO:0000313" key="6">
    <source>
        <dbReference type="Proteomes" id="UP000295606"/>
    </source>
</evidence>
<dbReference type="CDD" id="cd07377">
    <property type="entry name" value="WHTH_GntR"/>
    <property type="match status" value="1"/>
</dbReference>
<protein>
    <submittedName>
        <fullName evidence="5">GntR family transcriptional regulator</fullName>
    </submittedName>
</protein>
<dbReference type="InterPro" id="IPR036388">
    <property type="entry name" value="WH-like_DNA-bd_sf"/>
</dbReference>
<dbReference type="PANTHER" id="PTHR43537:SF24">
    <property type="entry name" value="GLUCONATE OPERON TRANSCRIPTIONAL REPRESSOR"/>
    <property type="match status" value="1"/>
</dbReference>
<evidence type="ECO:0000313" key="5">
    <source>
        <dbReference type="EMBL" id="TDG06404.1"/>
    </source>
</evidence>
<dbReference type="GO" id="GO:0003700">
    <property type="term" value="F:DNA-binding transcription factor activity"/>
    <property type="evidence" value="ECO:0007669"/>
    <property type="project" value="InterPro"/>
</dbReference>